<name>A0ABM3GAE4_NEOLC</name>
<evidence type="ECO:0000256" key="9">
    <source>
        <dbReference type="ARBA" id="ARBA00022833"/>
    </source>
</evidence>
<evidence type="ECO:0000256" key="2">
    <source>
        <dbReference type="ARBA" id="ARBA00011975"/>
    </source>
</evidence>
<dbReference type="InterPro" id="IPR049554">
    <property type="entry name" value="DNMT3_ADD_PHD"/>
</dbReference>
<evidence type="ECO:0000256" key="3">
    <source>
        <dbReference type="ARBA" id="ARBA00022491"/>
    </source>
</evidence>
<reference evidence="16" key="1">
    <citation type="submission" date="2025-08" db="UniProtKB">
        <authorList>
            <consortium name="RefSeq"/>
        </authorList>
    </citation>
    <scope>IDENTIFICATION</scope>
    <source>
        <tissue evidence="16">Thorax and Abdomen</tissue>
    </source>
</reference>
<sequence>MRSGCARYYFNSVACGLPGAQPNETIVRTSSDEYYSSLFVKSEDDPLVEWESVQCSMMSNKRSIGESGILEDHCLYTKKPFFKAERTTSSDGSWPKSKGETGKDVMVRVEETDYGGLYYDFDDSSEKIGVAFLNRDHDYYSIESSNSCKEEQPSAEQSFSSSSSTNDDKSVIIRNLENWLHASSENQNAFDGRIIATNAGQDKGKNLSNTRDDFPRSSYTGRNQGQESLEQNLFTYGIKPYPSVRQRYPETRSKRGEKYSSADVSKVKSIQSKKTNSVSQFPEVGSGNHNSLKEQSSHNGRRMTRSLIKSIENVFGSENARNQVGKFVWGRISMAWWPAIVVAAEDVGIEPKVDKVCVYWIGEDLISLLNEKTQVEPFSSSLDSRLLRHLEDERVPRDRKKACFVTLKLFSKRLNIPLIKPHVAWAQKHLMGKNHLNDVICNPLPKYIQQRLAQLKQENTKAKAKIERSKEEARSPKSPNDSSSLSSENRDSLDKKLKDNGSRSSKFPKYLVRKSAKELLSSSAEDHVLPLMDQKPGVIVWGKISGHSWWPAMIIHHHDCGTKEPNFGCQWILWYGDYQLSQVHYENVMKFDEGIKKMQSYVTQCKRQVYTNAVLNACKDYCARLNYDTSKWTMDDVLAWVSSLSTTSKMPIISRPNDESSESRYSSHIVEKLNEMKANQGVAAERESQIENCDALKAVFAGLCDTLEVLCIICLKIHCKNLQEHPFFNCVLCTACLEDFKAAIFAYGDDGKCFYCTLCAGSDTIVMCDSYDCPRVYCTACLKYLIAPAGYDEILLKDPWLCFLCDDSYKQEKSRIFKPRADWKKRMGQLFHKNIDTSWNKVWDNSRERKSIRVLSLFDGISTGLLVLENLGIIVEDYYAAEIDADAQTVSMAHFGDKIYQLGDVRSITQDVIDSIAPIDLLIGGSPCNDLSVANPNRLGLNDPNGTGVLFFDYCRIKNLVTEANGGHHLFWLFENVASMQSRYRIAINQSLNCEPYLIDAADFSPQHRPRLFWSNLPIGVNFPPPDPSQNLQSVLTPNCNRHALVKKIQTVTTKVNSLKQGVSLLKPVLMNGAPDSLWITELELIFGFPRHFTDVKNLSATKRQKLIGQSWSVQTITAILRPLCYFFLLKTPE</sequence>
<evidence type="ECO:0000256" key="8">
    <source>
        <dbReference type="ARBA" id="ARBA00022771"/>
    </source>
</evidence>
<dbReference type="InterPro" id="IPR018117">
    <property type="entry name" value="C5_DNA_meth_AS"/>
</dbReference>
<evidence type="ECO:0000256" key="1">
    <source>
        <dbReference type="ARBA" id="ARBA00004123"/>
    </source>
</evidence>
<comment type="similarity">
    <text evidence="11">Belongs to the class I-like SAM-binding methyltransferase superfamily. C5-methyltransferase family.</text>
</comment>
<dbReference type="Pfam" id="PF21255">
    <property type="entry name" value="DNMT3_ADD_GATA1-like"/>
    <property type="match status" value="1"/>
</dbReference>
<keyword evidence="8" id="KW-0863">Zinc-finger</keyword>
<dbReference type="Pfam" id="PF00855">
    <property type="entry name" value="PWWP"/>
    <property type="match status" value="1"/>
</dbReference>
<dbReference type="InterPro" id="IPR029063">
    <property type="entry name" value="SAM-dependent_MTases_sf"/>
</dbReference>
<evidence type="ECO:0000256" key="6">
    <source>
        <dbReference type="ARBA" id="ARBA00022691"/>
    </source>
</evidence>
<evidence type="ECO:0000256" key="10">
    <source>
        <dbReference type="ARBA" id="ARBA00023242"/>
    </source>
</evidence>
<evidence type="ECO:0000256" key="11">
    <source>
        <dbReference type="PROSITE-ProRule" id="PRU01016"/>
    </source>
</evidence>
<organism evidence="15 16">
    <name type="scientific">Neodiprion lecontei</name>
    <name type="common">Redheaded pine sawfly</name>
    <dbReference type="NCBI Taxonomy" id="441921"/>
    <lineage>
        <taxon>Eukaryota</taxon>
        <taxon>Metazoa</taxon>
        <taxon>Ecdysozoa</taxon>
        <taxon>Arthropoda</taxon>
        <taxon>Hexapoda</taxon>
        <taxon>Insecta</taxon>
        <taxon>Pterygota</taxon>
        <taxon>Neoptera</taxon>
        <taxon>Endopterygota</taxon>
        <taxon>Hymenoptera</taxon>
        <taxon>Tenthredinoidea</taxon>
        <taxon>Diprionidae</taxon>
        <taxon>Diprioninae</taxon>
        <taxon>Neodiprion</taxon>
    </lineage>
</organism>
<dbReference type="InterPro" id="IPR001525">
    <property type="entry name" value="C5_MeTfrase"/>
</dbReference>
<feature type="domain" description="PHD-type" evidence="14">
    <location>
        <begin position="699"/>
        <end position="836"/>
    </location>
</feature>
<accession>A0ABM3GAE4</accession>
<dbReference type="SMART" id="SM00293">
    <property type="entry name" value="PWWP"/>
    <property type="match status" value="1"/>
</dbReference>
<evidence type="ECO:0000259" key="13">
    <source>
        <dbReference type="PROSITE" id="PS50812"/>
    </source>
</evidence>
<dbReference type="RefSeq" id="XP_046597244.1">
    <property type="nucleotide sequence ID" value="XM_046741288.1"/>
</dbReference>
<feature type="compositionally biased region" description="Low complexity" evidence="12">
    <location>
        <begin position="476"/>
        <end position="487"/>
    </location>
</feature>
<evidence type="ECO:0000256" key="12">
    <source>
        <dbReference type="SAM" id="MobiDB-lite"/>
    </source>
</evidence>
<feature type="compositionally biased region" description="Basic and acidic residues" evidence="12">
    <location>
        <begin position="488"/>
        <end position="501"/>
    </location>
</feature>
<keyword evidence="15" id="KW-1185">Reference proteome</keyword>
<dbReference type="PROSITE" id="PS51533">
    <property type="entry name" value="ADD"/>
    <property type="match status" value="1"/>
</dbReference>
<dbReference type="Pfam" id="PF00145">
    <property type="entry name" value="DNA_methylase"/>
    <property type="match status" value="1"/>
</dbReference>
<dbReference type="PANTHER" id="PTHR23068">
    <property type="entry name" value="DNA CYTOSINE-5- -METHYLTRANSFERASE 3-RELATED"/>
    <property type="match status" value="1"/>
</dbReference>
<feature type="compositionally biased region" description="Polar residues" evidence="12">
    <location>
        <begin position="268"/>
        <end position="280"/>
    </location>
</feature>
<evidence type="ECO:0000313" key="16">
    <source>
        <dbReference type="RefSeq" id="XP_046597244.1"/>
    </source>
</evidence>
<dbReference type="CDD" id="cd11725">
    <property type="entry name" value="ADDz_Dnmt3"/>
    <property type="match status" value="1"/>
</dbReference>
<dbReference type="Gene3D" id="3.30.40.10">
    <property type="entry name" value="Zinc/RING finger domain, C3HC4 (zinc finger)"/>
    <property type="match status" value="1"/>
</dbReference>
<dbReference type="GeneID" id="107226848"/>
<keyword evidence="3" id="KW-0678">Repressor</keyword>
<evidence type="ECO:0000256" key="4">
    <source>
        <dbReference type="ARBA" id="ARBA00022603"/>
    </source>
</evidence>
<evidence type="ECO:0000259" key="14">
    <source>
        <dbReference type="PROSITE" id="PS51533"/>
    </source>
</evidence>
<feature type="active site" evidence="11">
    <location>
        <position position="928"/>
    </location>
</feature>
<feature type="compositionally biased region" description="Basic and acidic residues" evidence="12">
    <location>
        <begin position="202"/>
        <end position="215"/>
    </location>
</feature>
<dbReference type="InterPro" id="IPR000313">
    <property type="entry name" value="PWWP_dom"/>
</dbReference>
<keyword evidence="7" id="KW-0479">Metal-binding</keyword>
<feature type="region of interest" description="Disordered" evidence="12">
    <location>
        <begin position="144"/>
        <end position="167"/>
    </location>
</feature>
<dbReference type="PROSITE" id="PS51679">
    <property type="entry name" value="SAM_MT_C5"/>
    <property type="match status" value="1"/>
</dbReference>
<dbReference type="SUPFAM" id="SSF57903">
    <property type="entry name" value="FYVE/PHD zinc finger"/>
    <property type="match status" value="1"/>
</dbReference>
<gene>
    <name evidence="16" type="primary">LOC107226848</name>
</gene>
<dbReference type="PROSITE" id="PS00094">
    <property type="entry name" value="C5_MTASE_1"/>
    <property type="match status" value="1"/>
</dbReference>
<feature type="compositionally biased region" description="Basic and acidic residues" evidence="12">
    <location>
        <begin position="459"/>
        <end position="475"/>
    </location>
</feature>
<dbReference type="Gene3D" id="3.40.50.150">
    <property type="entry name" value="Vaccinia Virus protein VP39"/>
    <property type="match status" value="1"/>
</dbReference>
<comment type="subcellular location">
    <subcellularLocation>
        <location evidence="1">Nucleus</location>
    </subcellularLocation>
</comment>
<dbReference type="PROSITE" id="PS50812">
    <property type="entry name" value="PWWP"/>
    <property type="match status" value="1"/>
</dbReference>
<feature type="domain" description="PWWP" evidence="13">
    <location>
        <begin position="536"/>
        <end position="594"/>
    </location>
</feature>
<feature type="region of interest" description="Disordered" evidence="12">
    <location>
        <begin position="200"/>
        <end position="230"/>
    </location>
</feature>
<keyword evidence="10" id="KW-0539">Nucleus</keyword>
<dbReference type="Gene3D" id="2.20.70.90">
    <property type="match status" value="1"/>
</dbReference>
<evidence type="ECO:0000313" key="15">
    <source>
        <dbReference type="Proteomes" id="UP000829291"/>
    </source>
</evidence>
<keyword evidence="6 11" id="KW-0949">S-adenosyl-L-methionine</keyword>
<keyword evidence="5 11" id="KW-0808">Transferase</keyword>
<dbReference type="EC" id="2.1.1.37" evidence="2"/>
<feature type="compositionally biased region" description="Basic and acidic residues" evidence="12">
    <location>
        <begin position="247"/>
        <end position="260"/>
    </location>
</feature>
<proteinExistence type="inferred from homology"/>
<dbReference type="InterPro" id="IPR025766">
    <property type="entry name" value="ADD"/>
</dbReference>
<dbReference type="CDD" id="cd05835">
    <property type="entry name" value="PWWP_DNMT3"/>
    <property type="match status" value="1"/>
</dbReference>
<dbReference type="Gene3D" id="2.30.30.140">
    <property type="match status" value="2"/>
</dbReference>
<dbReference type="Proteomes" id="UP000829291">
    <property type="component" value="Chromosome 5"/>
</dbReference>
<keyword evidence="9" id="KW-0862">Zinc</keyword>
<protein>
    <recommendedName>
        <fullName evidence="2">DNA (cytosine-5-)-methyltransferase</fullName>
        <ecNumber evidence="2">2.1.1.37</ecNumber>
    </recommendedName>
</protein>
<dbReference type="SUPFAM" id="SSF63748">
    <property type="entry name" value="Tudor/PWWP/MBT"/>
    <property type="match status" value="2"/>
</dbReference>
<dbReference type="PANTHER" id="PTHR23068:SF25">
    <property type="entry name" value="DNA (CYTOSINE-5)-METHYLTRANSFERASE DRM2"/>
    <property type="match status" value="1"/>
</dbReference>
<dbReference type="InterPro" id="IPR050390">
    <property type="entry name" value="C5-Methyltransferase"/>
</dbReference>
<evidence type="ECO:0000256" key="7">
    <source>
        <dbReference type="ARBA" id="ARBA00022723"/>
    </source>
</evidence>
<feature type="compositionally biased region" description="Polar residues" evidence="12">
    <location>
        <begin position="217"/>
        <end position="230"/>
    </location>
</feature>
<feature type="region of interest" description="Disordered" evidence="12">
    <location>
        <begin position="459"/>
        <end position="502"/>
    </location>
</feature>
<feature type="region of interest" description="Disordered" evidence="12">
    <location>
        <begin position="246"/>
        <end position="301"/>
    </location>
</feature>
<keyword evidence="4 11" id="KW-0489">Methyltransferase</keyword>
<dbReference type="InterPro" id="IPR011011">
    <property type="entry name" value="Znf_FYVE_PHD"/>
</dbReference>
<dbReference type="SUPFAM" id="SSF53335">
    <property type="entry name" value="S-adenosyl-L-methionine-dependent methyltransferases"/>
    <property type="match status" value="1"/>
</dbReference>
<evidence type="ECO:0000256" key="5">
    <source>
        <dbReference type="ARBA" id="ARBA00022679"/>
    </source>
</evidence>
<dbReference type="InterPro" id="IPR013083">
    <property type="entry name" value="Znf_RING/FYVE/PHD"/>
</dbReference>